<organism evidence="3 4">
    <name type="scientific">Thraustotheca clavata</name>
    <dbReference type="NCBI Taxonomy" id="74557"/>
    <lineage>
        <taxon>Eukaryota</taxon>
        <taxon>Sar</taxon>
        <taxon>Stramenopiles</taxon>
        <taxon>Oomycota</taxon>
        <taxon>Saprolegniomycetes</taxon>
        <taxon>Saprolegniales</taxon>
        <taxon>Achlyaceae</taxon>
        <taxon>Thraustotheca</taxon>
    </lineage>
</organism>
<dbReference type="CDD" id="cd20251">
    <property type="entry name" value="Complex1_LYR_SF"/>
    <property type="match status" value="1"/>
</dbReference>
<dbReference type="Pfam" id="PF05347">
    <property type="entry name" value="Complex1_LYR"/>
    <property type="match status" value="1"/>
</dbReference>
<evidence type="ECO:0000313" key="3">
    <source>
        <dbReference type="EMBL" id="OQR88963.1"/>
    </source>
</evidence>
<dbReference type="EMBL" id="JNBS01002926">
    <property type="protein sequence ID" value="OQR88963.1"/>
    <property type="molecule type" value="Genomic_DNA"/>
</dbReference>
<feature type="domain" description="Complex 1 LYR protein" evidence="2">
    <location>
        <begin position="15"/>
        <end position="67"/>
    </location>
</feature>
<feature type="region of interest" description="Disordered" evidence="1">
    <location>
        <begin position="86"/>
        <end position="111"/>
    </location>
</feature>
<gene>
    <name evidence="3" type="ORF">THRCLA_22772</name>
</gene>
<dbReference type="OrthoDB" id="275715at2759"/>
<protein>
    <recommendedName>
        <fullName evidence="2">Complex 1 LYR protein domain-containing protein</fullName>
    </recommendedName>
</protein>
<dbReference type="AlphaFoldDB" id="A0A1V9YTR4"/>
<reference evidence="3 4" key="1">
    <citation type="journal article" date="2014" name="Genome Biol. Evol.">
        <title>The secreted proteins of Achlya hypogyna and Thraustotheca clavata identify the ancestral oomycete secretome and reveal gene acquisitions by horizontal gene transfer.</title>
        <authorList>
            <person name="Misner I."/>
            <person name="Blouin N."/>
            <person name="Leonard G."/>
            <person name="Richards T.A."/>
            <person name="Lane C.E."/>
        </authorList>
    </citation>
    <scope>NUCLEOTIDE SEQUENCE [LARGE SCALE GENOMIC DNA]</scope>
    <source>
        <strain evidence="3 4">ATCC 34112</strain>
    </source>
</reference>
<proteinExistence type="predicted"/>
<sequence length="111" mass="12832">MSHFLSLMVRQSVPQIYRRVLKLAQRFPSIKRDQLVLDIKAEFHENKTLTDPAKIQEKIGVAIKGIEQLGQYVNLDPRAHSWTVEMEKDPFGQNQPRPESVKVVTPPENQK</sequence>
<comment type="caution">
    <text evidence="3">The sequence shown here is derived from an EMBL/GenBank/DDBJ whole genome shotgun (WGS) entry which is preliminary data.</text>
</comment>
<accession>A0A1V9YTR4</accession>
<evidence type="ECO:0000256" key="1">
    <source>
        <dbReference type="SAM" id="MobiDB-lite"/>
    </source>
</evidence>
<evidence type="ECO:0000259" key="2">
    <source>
        <dbReference type="Pfam" id="PF05347"/>
    </source>
</evidence>
<evidence type="ECO:0000313" key="4">
    <source>
        <dbReference type="Proteomes" id="UP000243217"/>
    </source>
</evidence>
<dbReference type="InterPro" id="IPR008011">
    <property type="entry name" value="Complex1_LYR_dom"/>
</dbReference>
<dbReference type="Proteomes" id="UP000243217">
    <property type="component" value="Unassembled WGS sequence"/>
</dbReference>
<name>A0A1V9YTR4_9STRA</name>
<keyword evidence="4" id="KW-1185">Reference proteome</keyword>